<comment type="caution">
    <text evidence="1">The sequence shown here is derived from an EMBL/GenBank/DDBJ whole genome shotgun (WGS) entry which is preliminary data.</text>
</comment>
<evidence type="ECO:0000313" key="2">
    <source>
        <dbReference type="Proteomes" id="UP001558632"/>
    </source>
</evidence>
<protein>
    <submittedName>
        <fullName evidence="1">GATOR complex protein</fullName>
    </submittedName>
</protein>
<gene>
    <name evidence="1" type="ORF">TSPI_02527</name>
</gene>
<dbReference type="EMBL" id="JBEUSY010000254">
    <property type="protein sequence ID" value="KAL1240924.1"/>
    <property type="molecule type" value="Genomic_DNA"/>
</dbReference>
<evidence type="ECO:0000313" key="1">
    <source>
        <dbReference type="EMBL" id="KAL1240924.1"/>
    </source>
</evidence>
<organism evidence="1 2">
    <name type="scientific">Trichinella spiralis</name>
    <name type="common">Trichina worm</name>
    <dbReference type="NCBI Taxonomy" id="6334"/>
    <lineage>
        <taxon>Eukaryota</taxon>
        <taxon>Metazoa</taxon>
        <taxon>Ecdysozoa</taxon>
        <taxon>Nematoda</taxon>
        <taxon>Enoplea</taxon>
        <taxon>Dorylaimia</taxon>
        <taxon>Trichinellida</taxon>
        <taxon>Trichinellidae</taxon>
        <taxon>Trichinella</taxon>
    </lineage>
</organism>
<name>A0ABR3KM63_TRISP</name>
<sequence length="107" mass="12339">MERQCHHKHSHQSYNIVMKGVDLHDRLAAAYHLMYLNYVLFLKIVDVSDEKNFRELHSLKVGDQPRSLASSLDVSWNKVKVNRIATATGTGHIALWNLSRSEVNRVE</sequence>
<reference evidence="1 2" key="1">
    <citation type="submission" date="2024-07" db="EMBL/GenBank/DDBJ databases">
        <title>Enhanced genomic and transcriptomic resources for Trichinella pseudospiralis and T. spiralis underpin the discovery of pronounced molecular differences between stages and species.</title>
        <authorList>
            <person name="Pasi K.K."/>
            <person name="La Rosa G."/>
            <person name="Gomez-Morales M.A."/>
            <person name="Tosini F."/>
            <person name="Sumanam S."/>
            <person name="Young N.D."/>
            <person name="Chang B.C."/>
            <person name="Robin G.B."/>
        </authorList>
    </citation>
    <scope>NUCLEOTIDE SEQUENCE [LARGE SCALE GENOMIC DNA]</scope>
    <source>
        <strain evidence="1">ISS534</strain>
    </source>
</reference>
<keyword evidence="2" id="KW-1185">Reference proteome</keyword>
<proteinExistence type="predicted"/>
<accession>A0ABR3KM63</accession>
<dbReference type="Proteomes" id="UP001558632">
    <property type="component" value="Unassembled WGS sequence"/>
</dbReference>